<accession>A0A0G1A0N7</accession>
<organism evidence="2 3">
    <name type="scientific">Candidatus Roizmanbacteria bacterium GW2011_GWC2_41_7</name>
    <dbReference type="NCBI Taxonomy" id="1618487"/>
    <lineage>
        <taxon>Bacteria</taxon>
        <taxon>Candidatus Roizmaniibacteriota</taxon>
    </lineage>
</organism>
<evidence type="ECO:0000313" key="2">
    <source>
        <dbReference type="EMBL" id="KKS18928.1"/>
    </source>
</evidence>
<dbReference type="Pfam" id="PF02033">
    <property type="entry name" value="RBFA"/>
    <property type="match status" value="1"/>
</dbReference>
<gene>
    <name evidence="2" type="ORF">UU78_C0099G0008</name>
</gene>
<reference evidence="2 3" key="1">
    <citation type="journal article" date="2015" name="Nature">
        <title>rRNA introns, odd ribosomes, and small enigmatic genomes across a large radiation of phyla.</title>
        <authorList>
            <person name="Brown C.T."/>
            <person name="Hug L.A."/>
            <person name="Thomas B.C."/>
            <person name="Sharon I."/>
            <person name="Castelle C.J."/>
            <person name="Singh A."/>
            <person name="Wilkins M.J."/>
            <person name="Williams K.H."/>
            <person name="Banfield J.F."/>
        </authorList>
    </citation>
    <scope>NUCLEOTIDE SEQUENCE [LARGE SCALE GENOMIC DNA]</scope>
</reference>
<dbReference type="PANTHER" id="PTHR33515">
    <property type="entry name" value="RIBOSOME-BINDING FACTOR A, CHLOROPLASTIC-RELATED"/>
    <property type="match status" value="1"/>
</dbReference>
<sequence>MERIQQVNQLIKEELGQIILREGGFSKNVLVTITRVETTRNLIDTKVYVSVLPETQSQIILETLSRRIFNIQQLLNKRLRMRPIPKIIFIEEKQTAQAGKIEQLLQEIKDQKNV</sequence>
<proteinExistence type="predicted"/>
<dbReference type="GO" id="GO:0006364">
    <property type="term" value="P:rRNA processing"/>
    <property type="evidence" value="ECO:0007669"/>
    <property type="project" value="InterPro"/>
</dbReference>
<dbReference type="InterPro" id="IPR023799">
    <property type="entry name" value="RbfA_dom_sf"/>
</dbReference>
<comment type="caution">
    <text evidence="2">The sequence shown here is derived from an EMBL/GenBank/DDBJ whole genome shotgun (WGS) entry which is preliminary data.</text>
</comment>
<dbReference type="EMBL" id="LCBY01000099">
    <property type="protein sequence ID" value="KKS18928.1"/>
    <property type="molecule type" value="Genomic_DNA"/>
</dbReference>
<name>A0A0G1A0N7_9BACT</name>
<dbReference type="Gene3D" id="3.30.300.20">
    <property type="match status" value="1"/>
</dbReference>
<dbReference type="InterPro" id="IPR015946">
    <property type="entry name" value="KH_dom-like_a/b"/>
</dbReference>
<dbReference type="GO" id="GO:0005829">
    <property type="term" value="C:cytosol"/>
    <property type="evidence" value="ECO:0007669"/>
    <property type="project" value="TreeGrafter"/>
</dbReference>
<protein>
    <submittedName>
        <fullName evidence="2">Ribosome-binding factor A</fullName>
    </submittedName>
</protein>
<evidence type="ECO:0000313" key="3">
    <source>
        <dbReference type="Proteomes" id="UP000034371"/>
    </source>
</evidence>
<dbReference type="GO" id="GO:0043024">
    <property type="term" value="F:ribosomal small subunit binding"/>
    <property type="evidence" value="ECO:0007669"/>
    <property type="project" value="TreeGrafter"/>
</dbReference>
<dbReference type="PANTHER" id="PTHR33515:SF1">
    <property type="entry name" value="RIBOSOME-BINDING FACTOR A, CHLOROPLASTIC-RELATED"/>
    <property type="match status" value="1"/>
</dbReference>
<dbReference type="SUPFAM" id="SSF89919">
    <property type="entry name" value="Ribosome-binding factor A, RbfA"/>
    <property type="match status" value="1"/>
</dbReference>
<dbReference type="InterPro" id="IPR000238">
    <property type="entry name" value="RbfA"/>
</dbReference>
<dbReference type="Proteomes" id="UP000034371">
    <property type="component" value="Unassembled WGS sequence"/>
</dbReference>
<keyword evidence="1" id="KW-0690">Ribosome biogenesis</keyword>
<evidence type="ECO:0000256" key="1">
    <source>
        <dbReference type="ARBA" id="ARBA00022517"/>
    </source>
</evidence>
<dbReference type="NCBIfam" id="TIGR00082">
    <property type="entry name" value="rbfA"/>
    <property type="match status" value="1"/>
</dbReference>
<dbReference type="AlphaFoldDB" id="A0A0G1A0N7"/>